<evidence type="ECO:0000313" key="4">
    <source>
        <dbReference type="Proteomes" id="UP000318053"/>
    </source>
</evidence>
<sequence length="498" mass="55584" precursor="true">MFRLTFLIAALLVPIPLAGAQDSNSTPPPAFDESTVAALEINLTEIDVAGLRAAARPYFKSVSDEEMGSLFAHLKVEIQRLRETGTDRLVLSWQTNDLLGGTPLVQAPTTNSEELRRVLSTWFHRMFGNDTSRISVSLGWASLGSETELDRITGQDRKTTQRFASAMADRKLDHQLIVSLPPQSREDLITLWPDQWPPGSIDFDVSPRQLVRDITIVDAQWSLPPKAAMSMTLQTTSTKTAKRLAEQIKSFITLHERWSAAIRVSTLDSTVTLDSAPPPNASAFTLLIEELSTIVRRQRERAQELQTMNDLKQIGLAMHNYYDAFDHFPPPAIENADGDTLFSWRVALLPFLEQEALYRAFDKTQAWDSAANRQITDTIVPVFRSPGVEGSKTAIRLPAITGSMWDGTRESLQFRDITDGTSNTIAAAIAPLDEAVAWSKPEVWRLDENDLMGSFFGDREEILVLIFDGSVNRLKKSDMTEKNLRALLTIAGRDVAEW</sequence>
<accession>A0A5C5YK10</accession>
<evidence type="ECO:0000313" key="3">
    <source>
        <dbReference type="EMBL" id="TWT75246.1"/>
    </source>
</evidence>
<keyword evidence="1" id="KW-0732">Signal</keyword>
<feature type="signal peptide" evidence="1">
    <location>
        <begin position="1"/>
        <end position="20"/>
    </location>
</feature>
<reference evidence="3 4" key="1">
    <citation type="submission" date="2019-02" db="EMBL/GenBank/DDBJ databases">
        <title>Deep-cultivation of Planctomycetes and their phenomic and genomic characterization uncovers novel biology.</title>
        <authorList>
            <person name="Wiegand S."/>
            <person name="Jogler M."/>
            <person name="Boedeker C."/>
            <person name="Pinto D."/>
            <person name="Vollmers J."/>
            <person name="Rivas-Marin E."/>
            <person name="Kohn T."/>
            <person name="Peeters S.H."/>
            <person name="Heuer A."/>
            <person name="Rast P."/>
            <person name="Oberbeckmann S."/>
            <person name="Bunk B."/>
            <person name="Jeske O."/>
            <person name="Meyerdierks A."/>
            <person name="Storesund J.E."/>
            <person name="Kallscheuer N."/>
            <person name="Luecker S."/>
            <person name="Lage O.M."/>
            <person name="Pohl T."/>
            <person name="Merkel B.J."/>
            <person name="Hornburger P."/>
            <person name="Mueller R.-W."/>
            <person name="Bruemmer F."/>
            <person name="Labrenz M."/>
            <person name="Spormann A.M."/>
            <person name="Op Den Camp H."/>
            <person name="Overmann J."/>
            <person name="Amann R."/>
            <person name="Jetten M.S.M."/>
            <person name="Mascher T."/>
            <person name="Medema M.H."/>
            <person name="Devos D.P."/>
            <person name="Kaster A.-K."/>
            <person name="Ovreas L."/>
            <person name="Rohde M."/>
            <person name="Galperin M.Y."/>
            <person name="Jogler C."/>
        </authorList>
    </citation>
    <scope>NUCLEOTIDE SEQUENCE [LARGE SCALE GENOMIC DNA]</scope>
    <source>
        <strain evidence="3 4">CA85</strain>
    </source>
</reference>
<dbReference type="InterPro" id="IPR011453">
    <property type="entry name" value="DUF1559"/>
</dbReference>
<dbReference type="EMBL" id="SJPK01000001">
    <property type="protein sequence ID" value="TWT75246.1"/>
    <property type="molecule type" value="Genomic_DNA"/>
</dbReference>
<evidence type="ECO:0000256" key="1">
    <source>
        <dbReference type="SAM" id="SignalP"/>
    </source>
</evidence>
<name>A0A5C5YK10_9BACT</name>
<gene>
    <name evidence="3" type="ORF">CA85_05350</name>
</gene>
<dbReference type="Proteomes" id="UP000318053">
    <property type="component" value="Unassembled WGS sequence"/>
</dbReference>
<organism evidence="3 4">
    <name type="scientific">Allorhodopirellula solitaria</name>
    <dbReference type="NCBI Taxonomy" id="2527987"/>
    <lineage>
        <taxon>Bacteria</taxon>
        <taxon>Pseudomonadati</taxon>
        <taxon>Planctomycetota</taxon>
        <taxon>Planctomycetia</taxon>
        <taxon>Pirellulales</taxon>
        <taxon>Pirellulaceae</taxon>
        <taxon>Allorhodopirellula</taxon>
    </lineage>
</organism>
<dbReference type="Pfam" id="PF07596">
    <property type="entry name" value="SBP_bac_10"/>
    <property type="match status" value="1"/>
</dbReference>
<dbReference type="AlphaFoldDB" id="A0A5C5YK10"/>
<keyword evidence="4" id="KW-1185">Reference proteome</keyword>
<dbReference type="PANTHER" id="PTHR30093">
    <property type="entry name" value="GENERAL SECRETION PATHWAY PROTEIN G"/>
    <property type="match status" value="1"/>
</dbReference>
<dbReference type="RefSeq" id="WP_146389701.1">
    <property type="nucleotide sequence ID" value="NZ_SJPK01000001.1"/>
</dbReference>
<feature type="domain" description="DUF1559" evidence="2">
    <location>
        <begin position="298"/>
        <end position="386"/>
    </location>
</feature>
<feature type="chain" id="PRO_5022888543" description="DUF1559 domain-containing protein" evidence="1">
    <location>
        <begin position="21"/>
        <end position="498"/>
    </location>
</feature>
<comment type="caution">
    <text evidence="3">The sequence shown here is derived from an EMBL/GenBank/DDBJ whole genome shotgun (WGS) entry which is preliminary data.</text>
</comment>
<evidence type="ECO:0000259" key="2">
    <source>
        <dbReference type="Pfam" id="PF07596"/>
    </source>
</evidence>
<dbReference type="PANTHER" id="PTHR30093:SF2">
    <property type="entry name" value="TYPE II SECRETION SYSTEM PROTEIN H"/>
    <property type="match status" value="1"/>
</dbReference>
<protein>
    <recommendedName>
        <fullName evidence="2">DUF1559 domain-containing protein</fullName>
    </recommendedName>
</protein>
<proteinExistence type="predicted"/>
<dbReference type="OrthoDB" id="285651at2"/>